<proteinExistence type="predicted"/>
<dbReference type="AlphaFoldDB" id="A0A3Q4HMF8"/>
<evidence type="ECO:0000313" key="3">
    <source>
        <dbReference type="Proteomes" id="UP000261580"/>
    </source>
</evidence>
<dbReference type="Pfam" id="PF03456">
    <property type="entry name" value="uDENN"/>
    <property type="match status" value="1"/>
</dbReference>
<dbReference type="PROSITE" id="PS50211">
    <property type="entry name" value="DENN"/>
    <property type="match status" value="1"/>
</dbReference>
<dbReference type="GO" id="GO:0005085">
    <property type="term" value="F:guanyl-nucleotide exchange factor activity"/>
    <property type="evidence" value="ECO:0007669"/>
    <property type="project" value="UniProtKB-ARBA"/>
</dbReference>
<sequence>RGLVSEMADSLPPALLEACVVVGASSDKLQEICQVFTINDDETLEHLLLEPEVLSVLAPPFVSRTQAESEMLRSHGKLRRSFIRKKRELPPSAAPTPSRRGGIEDVSVPKNIDLMALPQLCFPGGLQVTSEQKEEQFHFLVFTDILGNKTHGVVMQCYRPILEGMSLYRNSRGSSKCPKLFCAYSICVISKHPYFTALKDCLSW</sequence>
<reference evidence="2" key="1">
    <citation type="submission" date="2025-08" db="UniProtKB">
        <authorList>
            <consortium name="Ensembl"/>
        </authorList>
    </citation>
    <scope>IDENTIFICATION</scope>
</reference>
<dbReference type="Gene3D" id="3.30.450.200">
    <property type="match status" value="1"/>
</dbReference>
<protein>
    <submittedName>
        <fullName evidence="2">DENN domain containing 3</fullName>
    </submittedName>
</protein>
<evidence type="ECO:0000313" key="2">
    <source>
        <dbReference type="Ensembl" id="ENSNBRP00000018367.1"/>
    </source>
</evidence>
<dbReference type="GeneTree" id="ENSGT00940000155784"/>
<name>A0A3Q4HMF8_NEOBR</name>
<dbReference type="GO" id="GO:0032483">
    <property type="term" value="P:regulation of Rab protein signal transduction"/>
    <property type="evidence" value="ECO:0007669"/>
    <property type="project" value="TreeGrafter"/>
</dbReference>
<organism evidence="2 3">
    <name type="scientific">Neolamprologus brichardi</name>
    <name type="common">Fairy cichlid</name>
    <name type="synonym">Lamprologus brichardi</name>
    <dbReference type="NCBI Taxonomy" id="32507"/>
    <lineage>
        <taxon>Eukaryota</taxon>
        <taxon>Metazoa</taxon>
        <taxon>Chordata</taxon>
        <taxon>Craniata</taxon>
        <taxon>Vertebrata</taxon>
        <taxon>Euteleostomi</taxon>
        <taxon>Actinopterygii</taxon>
        <taxon>Neopterygii</taxon>
        <taxon>Teleostei</taxon>
        <taxon>Neoteleostei</taxon>
        <taxon>Acanthomorphata</taxon>
        <taxon>Ovalentaria</taxon>
        <taxon>Cichlomorphae</taxon>
        <taxon>Cichliformes</taxon>
        <taxon>Cichlidae</taxon>
        <taxon>African cichlids</taxon>
        <taxon>Pseudocrenilabrinae</taxon>
        <taxon>Lamprologini</taxon>
        <taxon>Neolamprologus</taxon>
    </lineage>
</organism>
<dbReference type="InterPro" id="IPR037516">
    <property type="entry name" value="Tripartite_DENN"/>
</dbReference>
<accession>A0A3Q4HMF8</accession>
<feature type="domain" description="UDENN" evidence="1">
    <location>
        <begin position="75"/>
        <end position="204"/>
    </location>
</feature>
<dbReference type="Proteomes" id="UP000261580">
    <property type="component" value="Unassembled WGS sequence"/>
</dbReference>
<dbReference type="InterPro" id="IPR005113">
    <property type="entry name" value="uDENN_dom"/>
</dbReference>
<dbReference type="Ensembl" id="ENSNBRT00000018857.1">
    <property type="protein sequence ID" value="ENSNBRP00000018367.1"/>
    <property type="gene ID" value="ENSNBRG00000014161.1"/>
</dbReference>
<dbReference type="GO" id="GO:0031410">
    <property type="term" value="C:cytoplasmic vesicle"/>
    <property type="evidence" value="ECO:0007669"/>
    <property type="project" value="TreeGrafter"/>
</dbReference>
<reference evidence="2" key="2">
    <citation type="submission" date="2025-09" db="UniProtKB">
        <authorList>
            <consortium name="Ensembl"/>
        </authorList>
    </citation>
    <scope>IDENTIFICATION</scope>
</reference>
<dbReference type="PANTHER" id="PTHR12296">
    <property type="entry name" value="DENN DOMAIN-CONTAINING PROTEIN 4"/>
    <property type="match status" value="1"/>
</dbReference>
<dbReference type="InterPro" id="IPR051696">
    <property type="entry name" value="DENN_Domain_GEFs"/>
</dbReference>
<dbReference type="PANTHER" id="PTHR12296:SF21">
    <property type="entry name" value="DENN DOMAIN-CONTAINING PROTEIN 3"/>
    <property type="match status" value="1"/>
</dbReference>
<dbReference type="SMART" id="SM00800">
    <property type="entry name" value="uDENN"/>
    <property type="match status" value="1"/>
</dbReference>
<keyword evidence="3" id="KW-1185">Reference proteome</keyword>
<evidence type="ECO:0000259" key="1">
    <source>
        <dbReference type="PROSITE" id="PS50211"/>
    </source>
</evidence>